<evidence type="ECO:0000256" key="5">
    <source>
        <dbReference type="ARBA" id="ARBA00023136"/>
    </source>
</evidence>
<keyword evidence="8" id="KW-1185">Reference proteome</keyword>
<feature type="transmembrane region" description="Helical" evidence="6">
    <location>
        <begin position="59"/>
        <end position="80"/>
    </location>
</feature>
<gene>
    <name evidence="7" type="ORF">SAMN06295970_12046</name>
</gene>
<evidence type="ECO:0000256" key="2">
    <source>
        <dbReference type="ARBA" id="ARBA00009773"/>
    </source>
</evidence>
<dbReference type="EMBL" id="FXUL01000020">
    <property type="protein sequence ID" value="SMP74082.1"/>
    <property type="molecule type" value="Genomic_DNA"/>
</dbReference>
<evidence type="ECO:0000313" key="7">
    <source>
        <dbReference type="EMBL" id="SMP74082.1"/>
    </source>
</evidence>
<keyword evidence="3 6" id="KW-0812">Transmembrane</keyword>
<comment type="caution">
    <text evidence="7">The sequence shown here is derived from an EMBL/GenBank/DDBJ whole genome shotgun (WGS) entry which is preliminary data.</text>
</comment>
<dbReference type="Proteomes" id="UP001158049">
    <property type="component" value="Unassembled WGS sequence"/>
</dbReference>
<sequence>MANDRQAFCGAVFSLCVVALAAYVARDFLVPVMWAAILAIATWRLYLRLRRMLGKHNVLASALATLIVATVFLAPLLAALREISKLVPEAAVFITHANAQGVPPPAILGRIPLAGPAIHSWWSNTLALPHGIAQVFSGLPVQRLTGAGDLLKIYGARAFHGLVHFGFTILCLFFLYLNGLVLRAQIAAIGARYLGAERWQRYARNAVLAIQSTVNGLVLVGLAEGVLIGVSYWIAGLPSPIVWAALTAALAIIPFGAPVAYLAAAAFLAASGNASGAIGVAAWGSVVLFVADHFVRPRLIGEATRMPFLLVLFGIFGGVEAFGLVGLFAGPAAMALFITLWREPYEDAVSRQETARNGKTGNR</sequence>
<dbReference type="InterPro" id="IPR002549">
    <property type="entry name" value="AI-2E-like"/>
</dbReference>
<evidence type="ECO:0000313" key="8">
    <source>
        <dbReference type="Proteomes" id="UP001158049"/>
    </source>
</evidence>
<dbReference type="RefSeq" id="WP_283444362.1">
    <property type="nucleotide sequence ID" value="NZ_FXUL01000020.1"/>
</dbReference>
<comment type="similarity">
    <text evidence="2">Belongs to the autoinducer-2 exporter (AI-2E) (TC 2.A.86) family.</text>
</comment>
<feature type="transmembrane region" description="Helical" evidence="6">
    <location>
        <begin position="31"/>
        <end position="47"/>
    </location>
</feature>
<evidence type="ECO:0000256" key="6">
    <source>
        <dbReference type="SAM" id="Phobius"/>
    </source>
</evidence>
<feature type="transmembrane region" description="Helical" evidence="6">
    <location>
        <begin position="202"/>
        <end position="235"/>
    </location>
</feature>
<evidence type="ECO:0000256" key="1">
    <source>
        <dbReference type="ARBA" id="ARBA00004141"/>
    </source>
</evidence>
<protein>
    <submittedName>
        <fullName evidence="7">Predicted PurR-regulated permease PerM</fullName>
    </submittedName>
</protein>
<keyword evidence="4 6" id="KW-1133">Transmembrane helix</keyword>
<dbReference type="Pfam" id="PF01594">
    <property type="entry name" value="AI-2E_transport"/>
    <property type="match status" value="1"/>
</dbReference>
<evidence type="ECO:0000256" key="4">
    <source>
        <dbReference type="ARBA" id="ARBA00022989"/>
    </source>
</evidence>
<feature type="transmembrane region" description="Helical" evidence="6">
    <location>
        <begin position="277"/>
        <end position="296"/>
    </location>
</feature>
<organism evidence="7 8">
    <name type="scientific">Noviherbaspirillum suwonense</name>
    <dbReference type="NCBI Taxonomy" id="1224511"/>
    <lineage>
        <taxon>Bacteria</taxon>
        <taxon>Pseudomonadati</taxon>
        <taxon>Pseudomonadota</taxon>
        <taxon>Betaproteobacteria</taxon>
        <taxon>Burkholderiales</taxon>
        <taxon>Oxalobacteraceae</taxon>
        <taxon>Noviherbaspirillum</taxon>
    </lineage>
</organism>
<dbReference type="PANTHER" id="PTHR21716">
    <property type="entry name" value="TRANSMEMBRANE PROTEIN"/>
    <property type="match status" value="1"/>
</dbReference>
<evidence type="ECO:0000256" key="3">
    <source>
        <dbReference type="ARBA" id="ARBA00022692"/>
    </source>
</evidence>
<name>A0ABY1QK67_9BURK</name>
<proteinExistence type="inferred from homology"/>
<keyword evidence="5 6" id="KW-0472">Membrane</keyword>
<comment type="subcellular location">
    <subcellularLocation>
        <location evidence="1">Membrane</location>
        <topology evidence="1">Multi-pass membrane protein</topology>
    </subcellularLocation>
</comment>
<reference evidence="7 8" key="1">
    <citation type="submission" date="2017-05" db="EMBL/GenBank/DDBJ databases">
        <authorList>
            <person name="Varghese N."/>
            <person name="Submissions S."/>
        </authorList>
    </citation>
    <scope>NUCLEOTIDE SEQUENCE [LARGE SCALE GENOMIC DNA]</scope>
    <source>
        <strain evidence="7 8">DSM 26001</strain>
    </source>
</reference>
<accession>A0ABY1QK67</accession>
<feature type="transmembrane region" description="Helical" evidence="6">
    <location>
        <begin position="308"/>
        <end position="341"/>
    </location>
</feature>
<feature type="transmembrane region" description="Helical" evidence="6">
    <location>
        <begin position="158"/>
        <end position="181"/>
    </location>
</feature>
<dbReference type="PANTHER" id="PTHR21716:SF61">
    <property type="entry name" value="BLR8064 PROTEIN"/>
    <property type="match status" value="1"/>
</dbReference>
<feature type="transmembrane region" description="Helical" evidence="6">
    <location>
        <begin position="241"/>
        <end position="270"/>
    </location>
</feature>